<evidence type="ECO:0000256" key="1">
    <source>
        <dbReference type="ARBA" id="ARBA00004141"/>
    </source>
</evidence>
<dbReference type="InterPro" id="IPR051223">
    <property type="entry name" value="Polycystin"/>
</dbReference>
<proteinExistence type="predicted"/>
<feature type="transmembrane region" description="Helical" evidence="6">
    <location>
        <begin position="32"/>
        <end position="49"/>
    </location>
</feature>
<dbReference type="EMBL" id="HBIU01041568">
    <property type="protein sequence ID" value="CAE0640051.1"/>
    <property type="molecule type" value="Transcribed_RNA"/>
</dbReference>
<evidence type="ECO:0000256" key="2">
    <source>
        <dbReference type="ARBA" id="ARBA00022692"/>
    </source>
</evidence>
<gene>
    <name evidence="8" type="ORF">HAKA00212_LOCUS18869</name>
</gene>
<evidence type="ECO:0000256" key="5">
    <source>
        <dbReference type="SAM" id="MobiDB-lite"/>
    </source>
</evidence>
<dbReference type="AlphaFoldDB" id="A0A7S4DBX2"/>
<sequence length="352" mass="39113">MFFLLYTQALRILCLARPNNLIPFPLCQEMDNVTAVTAILFFGKVLTYMRAERTTRLFEQALVLSFFRVGSLLPIVVVVGGGFAVAFQLVFGRDVADYATFGRALFSMFRALIGDFDLQQLRYSNSYLGPGLFVLFIVFAYFIVLSMFLSIVDASLEEKRTNAEQELLLTKQDPNTSDLLWRDFRHVAWRVRHFLQDQVCRDRAGGRVAPTTGGDGDGMGGSRESKVDEEEEGFGSEQADDNRNKEEVLLSDSSEEHNFPEWLKSYRVIHKQLAVLSEKQKLLNELLDSARDAIVQSSTSREEGGQQGKDEDGGAPAAVVGGAGGEKWGTASSTAGSTHRDSARSPSNIIRR</sequence>
<feature type="domain" description="Polycystin cation channel PKD1/PKD2" evidence="7">
    <location>
        <begin position="28"/>
        <end position="155"/>
    </location>
</feature>
<feature type="transmembrane region" description="Helical" evidence="6">
    <location>
        <begin position="127"/>
        <end position="152"/>
    </location>
</feature>
<dbReference type="GO" id="GO:0016020">
    <property type="term" value="C:membrane"/>
    <property type="evidence" value="ECO:0007669"/>
    <property type="project" value="UniProtKB-SubCell"/>
</dbReference>
<feature type="region of interest" description="Disordered" evidence="5">
    <location>
        <begin position="296"/>
        <end position="352"/>
    </location>
</feature>
<feature type="compositionally biased region" description="Basic and acidic residues" evidence="5">
    <location>
        <begin position="300"/>
        <end position="312"/>
    </location>
</feature>
<evidence type="ECO:0000256" key="3">
    <source>
        <dbReference type="ARBA" id="ARBA00022989"/>
    </source>
</evidence>
<dbReference type="PANTHER" id="PTHR10877:SF183">
    <property type="entry name" value="AT14535P-RELATED"/>
    <property type="match status" value="1"/>
</dbReference>
<dbReference type="InterPro" id="IPR013122">
    <property type="entry name" value="PKD1_2_channel"/>
</dbReference>
<comment type="subcellular location">
    <subcellularLocation>
        <location evidence="1">Membrane</location>
        <topology evidence="1">Multi-pass membrane protein</topology>
    </subcellularLocation>
</comment>
<reference evidence="8" key="1">
    <citation type="submission" date="2021-01" db="EMBL/GenBank/DDBJ databases">
        <authorList>
            <person name="Corre E."/>
            <person name="Pelletier E."/>
            <person name="Niang G."/>
            <person name="Scheremetjew M."/>
            <person name="Finn R."/>
            <person name="Kale V."/>
            <person name="Holt S."/>
            <person name="Cochrane G."/>
            <person name="Meng A."/>
            <person name="Brown T."/>
            <person name="Cohen L."/>
        </authorList>
    </citation>
    <scope>NUCLEOTIDE SEQUENCE</scope>
    <source>
        <strain evidence="8">CCMP3107</strain>
    </source>
</reference>
<protein>
    <recommendedName>
        <fullName evidence="7">Polycystin cation channel PKD1/PKD2 domain-containing protein</fullName>
    </recommendedName>
</protein>
<organism evidence="8">
    <name type="scientific">Heterosigma akashiwo</name>
    <name type="common">Chromophytic alga</name>
    <name type="synonym">Heterosigma carterae</name>
    <dbReference type="NCBI Taxonomy" id="2829"/>
    <lineage>
        <taxon>Eukaryota</taxon>
        <taxon>Sar</taxon>
        <taxon>Stramenopiles</taxon>
        <taxon>Ochrophyta</taxon>
        <taxon>Raphidophyceae</taxon>
        <taxon>Chattonellales</taxon>
        <taxon>Chattonellaceae</taxon>
        <taxon>Heterosigma</taxon>
    </lineage>
</organism>
<feature type="transmembrane region" description="Helical" evidence="6">
    <location>
        <begin position="61"/>
        <end position="91"/>
    </location>
</feature>
<dbReference type="GO" id="GO:0050982">
    <property type="term" value="P:detection of mechanical stimulus"/>
    <property type="evidence" value="ECO:0007669"/>
    <property type="project" value="TreeGrafter"/>
</dbReference>
<keyword evidence="3 6" id="KW-1133">Transmembrane helix</keyword>
<evidence type="ECO:0000256" key="6">
    <source>
        <dbReference type="SAM" id="Phobius"/>
    </source>
</evidence>
<dbReference type="Gene3D" id="1.10.287.70">
    <property type="match status" value="1"/>
</dbReference>
<evidence type="ECO:0000259" key="7">
    <source>
        <dbReference type="Pfam" id="PF08016"/>
    </source>
</evidence>
<feature type="region of interest" description="Disordered" evidence="5">
    <location>
        <begin position="205"/>
        <end position="254"/>
    </location>
</feature>
<evidence type="ECO:0000256" key="4">
    <source>
        <dbReference type="ARBA" id="ARBA00023136"/>
    </source>
</evidence>
<dbReference type="GO" id="GO:0005262">
    <property type="term" value="F:calcium channel activity"/>
    <property type="evidence" value="ECO:0007669"/>
    <property type="project" value="TreeGrafter"/>
</dbReference>
<accession>A0A7S4DBX2</accession>
<name>A0A7S4DBX2_HETAK</name>
<dbReference type="PANTHER" id="PTHR10877">
    <property type="entry name" value="POLYCYSTIN FAMILY MEMBER"/>
    <property type="match status" value="1"/>
</dbReference>
<dbReference type="Pfam" id="PF08016">
    <property type="entry name" value="PKD_channel"/>
    <property type="match status" value="1"/>
</dbReference>
<keyword evidence="2 6" id="KW-0812">Transmembrane</keyword>
<evidence type="ECO:0000313" key="8">
    <source>
        <dbReference type="EMBL" id="CAE0640051.1"/>
    </source>
</evidence>
<feature type="compositionally biased region" description="Basic and acidic residues" evidence="5">
    <location>
        <begin position="240"/>
        <end position="254"/>
    </location>
</feature>
<keyword evidence="4 6" id="KW-0472">Membrane</keyword>